<accession>A0A0M3I5Q0</accession>
<proteinExistence type="predicted"/>
<organism evidence="1 2">
    <name type="scientific">Ascaris lumbricoides</name>
    <name type="common">Giant roundworm</name>
    <dbReference type="NCBI Taxonomy" id="6252"/>
    <lineage>
        <taxon>Eukaryota</taxon>
        <taxon>Metazoa</taxon>
        <taxon>Ecdysozoa</taxon>
        <taxon>Nematoda</taxon>
        <taxon>Chromadorea</taxon>
        <taxon>Rhabditida</taxon>
        <taxon>Spirurina</taxon>
        <taxon>Ascaridomorpha</taxon>
        <taxon>Ascaridoidea</taxon>
        <taxon>Ascarididae</taxon>
        <taxon>Ascaris</taxon>
    </lineage>
</organism>
<keyword evidence="1" id="KW-1185">Reference proteome</keyword>
<protein>
    <submittedName>
        <fullName evidence="2">Uncharacterized protein</fullName>
    </submittedName>
</protein>
<name>A0A0M3I5Q0_ASCLU</name>
<dbReference type="AlphaFoldDB" id="A0A0M3I5Q0"/>
<dbReference type="Proteomes" id="UP000036681">
    <property type="component" value="Unplaced"/>
</dbReference>
<evidence type="ECO:0000313" key="1">
    <source>
        <dbReference type="Proteomes" id="UP000036681"/>
    </source>
</evidence>
<evidence type="ECO:0000313" key="2">
    <source>
        <dbReference type="WBParaSite" id="ALUE_0001229501-mRNA-1"/>
    </source>
</evidence>
<dbReference type="WBParaSite" id="ALUE_0001229501-mRNA-1">
    <property type="protein sequence ID" value="ALUE_0001229501-mRNA-1"/>
    <property type="gene ID" value="ALUE_0001229501"/>
</dbReference>
<sequence length="177" mass="19267">MCRSHITATEVMTIPGGFCASGFGEMSNFRKTLGLPYSLKEETVEELRTDCMPTTSASSRFSTLKPSDLREKEFLRSLEVLNVAGMLKPHLKNLNLSCCPVCVFLRPHYASVASFLRYAKGCLPRLPTSQPLRRTKDAINNTHGVSAELISVHPILSCGTMGAVAGNIVAALKGQHN</sequence>
<reference evidence="2" key="1">
    <citation type="submission" date="2017-02" db="UniProtKB">
        <authorList>
            <consortium name="WormBaseParasite"/>
        </authorList>
    </citation>
    <scope>IDENTIFICATION</scope>
</reference>